<keyword evidence="1" id="KW-0472">Membrane</keyword>
<feature type="transmembrane region" description="Helical" evidence="1">
    <location>
        <begin position="117"/>
        <end position="136"/>
    </location>
</feature>
<evidence type="ECO:0008006" key="4">
    <source>
        <dbReference type="Google" id="ProtNLM"/>
    </source>
</evidence>
<feature type="transmembrane region" description="Helical" evidence="1">
    <location>
        <begin position="84"/>
        <end position="105"/>
    </location>
</feature>
<accession>A0ABY9ECL5</accession>
<organism evidence="2 3">
    <name type="scientific">Microbulbifer spongiae</name>
    <dbReference type="NCBI Taxonomy" id="2944933"/>
    <lineage>
        <taxon>Bacteria</taxon>
        <taxon>Pseudomonadati</taxon>
        <taxon>Pseudomonadota</taxon>
        <taxon>Gammaproteobacteria</taxon>
        <taxon>Cellvibrionales</taxon>
        <taxon>Microbulbiferaceae</taxon>
        <taxon>Microbulbifer</taxon>
    </lineage>
</organism>
<gene>
    <name evidence="2" type="ORF">M8T91_14535</name>
</gene>
<proteinExistence type="predicted"/>
<reference evidence="2 3" key="1">
    <citation type="submission" date="2022-05" db="EMBL/GenBank/DDBJ databases">
        <title>Microbulbifer sp. nov., isolated from sponge.</title>
        <authorList>
            <person name="Gao L."/>
        </authorList>
    </citation>
    <scope>NUCLEOTIDE SEQUENCE [LARGE SCALE GENOMIC DNA]</scope>
    <source>
        <strain evidence="2 3">MI-G</strain>
    </source>
</reference>
<feature type="transmembrane region" description="Helical" evidence="1">
    <location>
        <begin position="40"/>
        <end position="63"/>
    </location>
</feature>
<evidence type="ECO:0000256" key="1">
    <source>
        <dbReference type="SAM" id="Phobius"/>
    </source>
</evidence>
<dbReference type="RefSeq" id="WP_301414887.1">
    <property type="nucleotide sequence ID" value="NZ_CP098023.1"/>
</dbReference>
<dbReference type="EMBL" id="CP098023">
    <property type="protein sequence ID" value="WKD49100.1"/>
    <property type="molecule type" value="Genomic_DNA"/>
</dbReference>
<evidence type="ECO:0000313" key="3">
    <source>
        <dbReference type="Proteomes" id="UP001321520"/>
    </source>
</evidence>
<keyword evidence="1" id="KW-1133">Transmembrane helix</keyword>
<keyword evidence="3" id="KW-1185">Reference proteome</keyword>
<sequence length="150" mass="16541">MKQFSELLIKILAAYLILRNLGNASPLFFLPEFWEREESLPIAPFVVFLLAPILIGIVLWVLAPKIAQKIINSDENDAAISERGVVVAGTFLIGVYWALRSIGIVISEISTTRSIDFGNVAVFVISLALILGGKFITSFYRWLRTAGTGI</sequence>
<protein>
    <recommendedName>
        <fullName evidence="4">DUF2975 domain-containing protein</fullName>
    </recommendedName>
</protein>
<keyword evidence="1" id="KW-0812">Transmembrane</keyword>
<evidence type="ECO:0000313" key="2">
    <source>
        <dbReference type="EMBL" id="WKD49100.1"/>
    </source>
</evidence>
<name>A0ABY9ECL5_9GAMM</name>
<dbReference type="Proteomes" id="UP001321520">
    <property type="component" value="Chromosome"/>
</dbReference>